<comment type="caution">
    <text evidence="2">The sequence shown here is derived from an EMBL/GenBank/DDBJ whole genome shotgun (WGS) entry which is preliminary data.</text>
</comment>
<dbReference type="GeneID" id="93683720"/>
<evidence type="ECO:0000313" key="3">
    <source>
        <dbReference type="Proteomes" id="UP000053681"/>
    </source>
</evidence>
<dbReference type="EMBL" id="LNQP01000075">
    <property type="protein sequence ID" value="KSU86608.1"/>
    <property type="molecule type" value="Genomic_DNA"/>
</dbReference>
<dbReference type="Gene3D" id="3.30.1490.480">
    <property type="entry name" value="Endolytic murein transglycosylase"/>
    <property type="match status" value="1"/>
</dbReference>
<gene>
    <name evidence="2" type="ORF">AS180_17705</name>
</gene>
<dbReference type="InterPro" id="IPR003770">
    <property type="entry name" value="MLTG-like"/>
</dbReference>
<keyword evidence="1" id="KW-0472">Membrane</keyword>
<evidence type="ECO:0000313" key="2">
    <source>
        <dbReference type="EMBL" id="KSU86608.1"/>
    </source>
</evidence>
<feature type="transmembrane region" description="Helical" evidence="1">
    <location>
        <begin position="6"/>
        <end position="26"/>
    </location>
</feature>
<evidence type="ECO:0008006" key="4">
    <source>
        <dbReference type="Google" id="ProtNLM"/>
    </source>
</evidence>
<dbReference type="AlphaFoldDB" id="A0A0V8JIV6"/>
<dbReference type="Proteomes" id="UP000053681">
    <property type="component" value="Unassembled WGS sequence"/>
</dbReference>
<keyword evidence="1" id="KW-0812">Transmembrane</keyword>
<proteinExistence type="predicted"/>
<evidence type="ECO:0000256" key="1">
    <source>
        <dbReference type="SAM" id="Phobius"/>
    </source>
</evidence>
<protein>
    <recommendedName>
        <fullName evidence="4">YceG-like family protein</fullName>
    </recommendedName>
</protein>
<reference evidence="2 3" key="1">
    <citation type="submission" date="2015-11" db="EMBL/GenBank/DDBJ databases">
        <title>Bacillus caseinolyticus sp nov.</title>
        <authorList>
            <person name="Dastager S.G."/>
            <person name="Mawlankar R."/>
        </authorList>
    </citation>
    <scope>NUCLEOTIDE SEQUENCE [LARGE SCALE GENOMIC DNA]</scope>
    <source>
        <strain evidence="2 3">SGD-V-76</strain>
    </source>
</reference>
<organism evidence="2 3">
    <name type="scientific">Priestia veravalensis</name>
    <dbReference type="NCBI Taxonomy" id="1414648"/>
    <lineage>
        <taxon>Bacteria</taxon>
        <taxon>Bacillati</taxon>
        <taxon>Bacillota</taxon>
        <taxon>Bacilli</taxon>
        <taxon>Bacillales</taxon>
        <taxon>Bacillaceae</taxon>
        <taxon>Priestia</taxon>
    </lineage>
</organism>
<name>A0A0V8JIV6_9BACI</name>
<dbReference type="RefSeq" id="WP_025911580.1">
    <property type="nucleotide sequence ID" value="NZ_KQ758690.1"/>
</dbReference>
<sequence>MNSLTIRGFAIGILTATSILAVVYVIQEKNATSLKISDADLHAYAEDHQYVLIKKKEYEDSLKPAFEKQETKSKTSEVSISIKAGMSSLDIAHTLVNNHIIDSTDEFENLVAQKNASTKFQVGTYTLTSNMSLEQIVNTLTK</sequence>
<keyword evidence="1" id="KW-1133">Transmembrane helix</keyword>
<accession>A0A0V8JIV6</accession>
<dbReference type="Pfam" id="PF02618">
    <property type="entry name" value="YceG"/>
    <property type="match status" value="1"/>
</dbReference>
<keyword evidence="3" id="KW-1185">Reference proteome</keyword>